<organism evidence="1">
    <name type="scientific">Citrobacter koseri</name>
    <name type="common">Citrobacter diversus</name>
    <dbReference type="NCBI Taxonomy" id="545"/>
    <lineage>
        <taxon>Bacteria</taxon>
        <taxon>Pseudomonadati</taxon>
        <taxon>Pseudomonadota</taxon>
        <taxon>Gammaproteobacteria</taxon>
        <taxon>Enterobacterales</taxon>
        <taxon>Enterobacteriaceae</taxon>
        <taxon>Citrobacter</taxon>
    </lineage>
</organism>
<gene>
    <name evidence="1" type="ORF">BN1086_04174</name>
</gene>
<dbReference type="AlphaFoldDB" id="A0A078LGS8"/>
<name>A0A078LGS8_CITKO</name>
<evidence type="ECO:0000313" key="1">
    <source>
        <dbReference type="EMBL" id="CDZ85945.1"/>
    </source>
</evidence>
<protein>
    <submittedName>
        <fullName evidence="1">Uncharacterized protein</fullName>
    </submittedName>
</protein>
<accession>A0A078LGS8</accession>
<sequence length="240" mass="27824">MDKLKIEDSVFQASKRYLHDLYGDFTRIDEQKDKPDAAIRLSQKVDSVDVTIGIEITCVDKQGDLQYFNDEKFSRDITQQQIDDCINGVVPTQPMKKASIAIGKDYFYEAIEKKRDKYDGYKNDGGFDGVIILVFSQLFGCDEKHFSDYHVSWTNYLLSKSDFPFDKVVFVDRAQSKCITMFDKNKPKTSPPKNEPNKELGFTQIHSGYIPMNQSVNMYDIFKMEPLVNKKKSKSKRKKR</sequence>
<dbReference type="EMBL" id="LK931336">
    <property type="protein sequence ID" value="CDZ85945.1"/>
    <property type="molecule type" value="Genomic_DNA"/>
</dbReference>
<dbReference type="PATRIC" id="fig|545.12.peg.4192"/>
<proteinExistence type="predicted"/>
<reference evidence="1" key="1">
    <citation type="submission" date="2014-06" db="EMBL/GenBank/DDBJ databases">
        <authorList>
            <person name="Urmite Genomes Urmite Genomes"/>
        </authorList>
    </citation>
    <scope>NUCLEOTIDE SEQUENCE</scope>
</reference>